<evidence type="ECO:0000313" key="3">
    <source>
        <dbReference type="EMBL" id="EER17628.1"/>
    </source>
</evidence>
<dbReference type="Gene3D" id="1.10.287.1490">
    <property type="match status" value="1"/>
</dbReference>
<feature type="coiled-coil region" evidence="1">
    <location>
        <begin position="1380"/>
        <end position="1449"/>
    </location>
</feature>
<feature type="domain" description="Thioredoxin" evidence="2">
    <location>
        <begin position="1"/>
        <end position="164"/>
    </location>
</feature>
<dbReference type="RefSeq" id="XP_002785832.1">
    <property type="nucleotide sequence ID" value="XM_002785786.1"/>
</dbReference>
<dbReference type="Pfam" id="PF13905">
    <property type="entry name" value="Thioredoxin_8"/>
    <property type="match status" value="1"/>
</dbReference>
<dbReference type="GO" id="GO:0004791">
    <property type="term" value="F:thioredoxin-disulfide reductase (NADPH) activity"/>
    <property type="evidence" value="ECO:0007669"/>
    <property type="project" value="TreeGrafter"/>
</dbReference>
<feature type="coiled-coil region" evidence="1">
    <location>
        <begin position="1311"/>
        <end position="1352"/>
    </location>
</feature>
<dbReference type="GO" id="GO:0005634">
    <property type="term" value="C:nucleus"/>
    <property type="evidence" value="ECO:0007669"/>
    <property type="project" value="TreeGrafter"/>
</dbReference>
<dbReference type="InterPro" id="IPR036249">
    <property type="entry name" value="Thioredoxin-like_sf"/>
</dbReference>
<evidence type="ECO:0000256" key="1">
    <source>
        <dbReference type="SAM" id="Coils"/>
    </source>
</evidence>
<dbReference type="SUPFAM" id="SSF52833">
    <property type="entry name" value="Thioredoxin-like"/>
    <property type="match status" value="1"/>
</dbReference>
<dbReference type="OrthoDB" id="442155at2759"/>
<feature type="coiled-coil region" evidence="1">
    <location>
        <begin position="376"/>
        <end position="410"/>
    </location>
</feature>
<accession>C5KCM9</accession>
<gene>
    <name evidence="3" type="ORF">Pmar_PMAR023545</name>
</gene>
<dbReference type="InterPro" id="IPR013766">
    <property type="entry name" value="Thioredoxin_domain"/>
</dbReference>
<feature type="coiled-coil region" evidence="1">
    <location>
        <begin position="579"/>
        <end position="627"/>
    </location>
</feature>
<dbReference type="PANTHER" id="PTHR46472">
    <property type="entry name" value="NUCLEOREDOXIN"/>
    <property type="match status" value="1"/>
</dbReference>
<dbReference type="OMA" id="AMAPREM"/>
<sequence>MSALIGNTLLTQDGTEVKADDVLAGNEKIALYFSAHWCPPCRKFTPVLKEFYEEVKEEEGEDKLEIIFISSDNSEEEQVEYHKEDHGGWLRVPYSDVETRDALKKEFGVCAGIEKENLGIINDDHKSGIPCLLILDEDKRSVKVFDGVNDVKTMGPVAVDMNYPFHAVIEDPETSSPGDLYERTFADLVTAAAGARRGALLLVIGSTTLGRRLLDQLGAQALEQSRSKQVSVEVYETARDGTTAGQLVEKTICESPEDVLTCMSLGRSLISSPYSDLCSVITFHGGSATVINSSCQSLGSFIFPSLIRTIPSITHTCLLLCLPTIVSHPEGLERDLRRALALVGRRPLDADQELEALIVAWETKYGLDRGEEAGRVGRLRAVEEKLSDEIDEITEQCERHRRRASVLSDRLSEVAQFGVLSGGRDKDEVTRQELAESRQARKELAAKLDELEGIKTEIEADRDRLAVEAGAQRRASDKLREEVTKWRRSLEAMQQQMAMDTGARAAEETKLIEELEKARGQTAKAESALEEAKKAHRSAVDQAEALKVDLSTSRGRVMDLESQLSKQSCSFQKTIEGIRREHELVRTELEAEIQLLRREVDEHNRSLVAAADKASQLEGTVRRLREEGSNIVEENNQYRLRVDGLVQRVAELTQLWQESEALREDEGQRLRAALRLADEKSHDLDVVTAEVIALRSEKNSLVEELSRLHTAEEASADADLSSKGALALARTEGIPMTSLSWASRDITMELEEAHHRMKAEIVELTEALAVAERAALEAQEQQALSCRLPLVQRELLDRRTNWCQTDIAGCKLRLPEPSKSFDDFISQQVVAAASFVEKELLGRIHSLETASERAHMSGEDYKERARRAEASRVELLGNLAQADEKAGQLQREKEESVYKLALVEEDNKKLRDEVFAVIERLKTTEELHKEELAYLTEHDSKALRGIIASREGRLLEMETTRLEAAANAAAVRERDSVVGVLREECDRLKGEVQDLRSDNISLTAQLEKVSSSLHRSEHESRQNLTQQISGYEEVIASLRARCEELQKGSDERIRGEVSSMQDELTSMRQELLESSRLLAEQISRSALLTGGYEVVIAELRARCGELEALVERGQAARFEELRGAVNDSSNVVIADSSKAEMTKTSGMLPEGTTNMPISSAKESLAFVELQTHRAEGLSMALEDIKSREQPPPLEYSHRGGDLELAIQKSTKLEAELQCARNDLNAARMLAEQQADEISEIGKMRDQGDRESFERLSTLREDFSGLEMQMRTKVQLLLADLGSSLGVPIDDKRPFYSLSNAAELGHALKGAAEGLQRDQKLSQQRCEDLQRQLERANSALEQARESAGGLLEEFRSILKAMSFPVGDSWGADSPGPVVDKVRRLRDAANESRSRVEELERDCKRLRGEVENSSAELRSREEEISVLRHKLEATEEARAELEGRLTVMCDEVATSSDIAQSARMEVASRVAEVELLTRENKELLEEMCQVRERSSMMVKELEGRFREAASMTLNDALGNLKALEDEHSSGVIGTQQCWRERCGMLIEDARAVCHSLELRGRTAEESAEWAGVLLEAAREHSDAVSSELHDVKEGVEDLREELERAQDLMVVEQGRHRQELMSLRTRLVDSGGDYTTRERLSMRLADAQSSLGAAEECRIGFRRLLADLEHVTPRWLKSLEEFERASMRAADYESRQEPNSFAFATSGSLRRSIVEPREMGAISELITSSRREVSKFCEVTKEGLGRFNERRQETLRSLERASMANEDLISRGWMALVDVNAVKVGCVFFGGSRIAA</sequence>
<feature type="coiled-coil region" evidence="1">
    <location>
        <begin position="1586"/>
        <end position="1613"/>
    </location>
</feature>
<dbReference type="GO" id="GO:0030178">
    <property type="term" value="P:negative regulation of Wnt signaling pathway"/>
    <property type="evidence" value="ECO:0007669"/>
    <property type="project" value="TreeGrafter"/>
</dbReference>
<feature type="coiled-coil region" evidence="1">
    <location>
        <begin position="747"/>
        <end position="781"/>
    </location>
</feature>
<dbReference type="Gene3D" id="3.40.30.10">
    <property type="entry name" value="Glutaredoxin"/>
    <property type="match status" value="1"/>
</dbReference>
<dbReference type="InParanoid" id="C5KCM9"/>
<dbReference type="GeneID" id="9087114"/>
<dbReference type="PANTHER" id="PTHR46472:SF1">
    <property type="entry name" value="NUCLEOREDOXIN"/>
    <property type="match status" value="1"/>
</dbReference>
<evidence type="ECO:0000259" key="2">
    <source>
        <dbReference type="PROSITE" id="PS51352"/>
    </source>
</evidence>
<feature type="coiled-coil region" evidence="1">
    <location>
        <begin position="865"/>
        <end position="892"/>
    </location>
</feature>
<feature type="coiled-coil region" evidence="1">
    <location>
        <begin position="434"/>
        <end position="549"/>
    </location>
</feature>
<keyword evidence="4" id="KW-1185">Reference proteome</keyword>
<dbReference type="GO" id="GO:0031397">
    <property type="term" value="P:negative regulation of protein ubiquitination"/>
    <property type="evidence" value="ECO:0007669"/>
    <property type="project" value="TreeGrafter"/>
</dbReference>
<feature type="coiled-coil region" evidence="1">
    <location>
        <begin position="978"/>
        <end position="1048"/>
    </location>
</feature>
<keyword evidence="1" id="KW-0175">Coiled coil</keyword>
<feature type="coiled-coil region" evidence="1">
    <location>
        <begin position="1202"/>
        <end position="1236"/>
    </location>
</feature>
<reference evidence="3 4" key="1">
    <citation type="submission" date="2008-07" db="EMBL/GenBank/DDBJ databases">
        <authorList>
            <person name="El-Sayed N."/>
            <person name="Caler E."/>
            <person name="Inman J."/>
            <person name="Amedeo P."/>
            <person name="Hass B."/>
            <person name="Wortman J."/>
        </authorList>
    </citation>
    <scope>NUCLEOTIDE SEQUENCE [LARGE SCALE GENOMIC DNA]</scope>
    <source>
        <strain evidence="4">ATCC 50983 / TXsc</strain>
    </source>
</reference>
<evidence type="ECO:0000313" key="4">
    <source>
        <dbReference type="Proteomes" id="UP000007800"/>
    </source>
</evidence>
<name>C5KCM9_PERM5</name>
<proteinExistence type="predicted"/>
<dbReference type="PROSITE" id="PS51352">
    <property type="entry name" value="THIOREDOXIN_2"/>
    <property type="match status" value="1"/>
</dbReference>
<dbReference type="InterPro" id="IPR012336">
    <property type="entry name" value="Thioredoxin-like_fold"/>
</dbReference>
<protein>
    <submittedName>
        <fullName evidence="3">Thioredoxin, putative</fullName>
    </submittedName>
</protein>
<dbReference type="Proteomes" id="UP000007800">
    <property type="component" value="Unassembled WGS sequence"/>
</dbReference>
<dbReference type="EMBL" id="GG671995">
    <property type="protein sequence ID" value="EER17628.1"/>
    <property type="molecule type" value="Genomic_DNA"/>
</dbReference>
<organism evidence="4">
    <name type="scientific">Perkinsus marinus (strain ATCC 50983 / TXsc)</name>
    <dbReference type="NCBI Taxonomy" id="423536"/>
    <lineage>
        <taxon>Eukaryota</taxon>
        <taxon>Sar</taxon>
        <taxon>Alveolata</taxon>
        <taxon>Perkinsozoa</taxon>
        <taxon>Perkinsea</taxon>
        <taxon>Perkinsida</taxon>
        <taxon>Perkinsidae</taxon>
        <taxon>Perkinsus</taxon>
    </lineage>
</organism>